<accession>A0A517W208</accession>
<feature type="transmembrane region" description="Helical" evidence="1">
    <location>
        <begin position="20"/>
        <end position="36"/>
    </location>
</feature>
<proteinExistence type="predicted"/>
<evidence type="ECO:0000256" key="1">
    <source>
        <dbReference type="SAM" id="Phobius"/>
    </source>
</evidence>
<dbReference type="Pfam" id="PF04734">
    <property type="entry name" value="Ceramidase_alk"/>
    <property type="match status" value="1"/>
</dbReference>
<keyword evidence="1" id="KW-1133">Transmembrane helix</keyword>
<dbReference type="KEGG" id="gaw:V144x_48160"/>
<organism evidence="3 4">
    <name type="scientific">Gimesia aquarii</name>
    <dbReference type="NCBI Taxonomy" id="2527964"/>
    <lineage>
        <taxon>Bacteria</taxon>
        <taxon>Pseudomonadati</taxon>
        <taxon>Planctomycetota</taxon>
        <taxon>Planctomycetia</taxon>
        <taxon>Planctomycetales</taxon>
        <taxon>Planctomycetaceae</taxon>
        <taxon>Gimesia</taxon>
    </lineage>
</organism>
<dbReference type="InterPro" id="IPR031329">
    <property type="entry name" value="NEUT/ALK_ceramidase_N"/>
</dbReference>
<feature type="domain" description="Neutral/alkaline non-lysosomal ceramidase N-terminal" evidence="2">
    <location>
        <begin position="71"/>
        <end position="304"/>
    </location>
</feature>
<dbReference type="EMBL" id="CP037920">
    <property type="protein sequence ID" value="QDT99305.1"/>
    <property type="molecule type" value="Genomic_DNA"/>
</dbReference>
<dbReference type="Proteomes" id="UP000318704">
    <property type="component" value="Chromosome"/>
</dbReference>
<evidence type="ECO:0000259" key="2">
    <source>
        <dbReference type="Pfam" id="PF04734"/>
    </source>
</evidence>
<protein>
    <submittedName>
        <fullName evidence="3">Neutral/alkaline non-lysosomal ceramidase</fullName>
    </submittedName>
</protein>
<evidence type="ECO:0000313" key="3">
    <source>
        <dbReference type="EMBL" id="QDT99305.1"/>
    </source>
</evidence>
<sequence length="505" mass="56552">MNEFEHNKDPALDINAPLMIYRILIVVLVLPAAAMAQPNQPNVFRAGAATSNITPFLGTDLIGGFHPRGSVHIHDELHARCLVLDDGKTQLAIVIIDNVKFPTELHNPTKKRIQQTTGLAPENVLIAATHTHSAPSLRGTSYLKLNEPLDDYQKFVIRRITDGVQRAFHNLEPARIGWGKGKVPQHVFNRRWLLKDRQTGSSPFGEVELAVMNPGGYLKVLDKPAGPVNPTVYVLSVESTSGRPITLLANYWLHYVGGVGKGHISADYFGMFARQLAQLHSEPNQDPPFVGILSNGASGDVNNNDYANYNKPGRKRYARYEKMREVANDVAREVLRVEKSISYQNWVPLDAAAERVTLKRRRPTEAQVRRAKELLKKATPEAQQDRQFSRRVTFARRAIEASEWPETEDAFVQVLRIGDLCLAALPFEVFVEIGFDIQKQSPFKETFVFGLANGDLGYLPSPRQHELGGYETWLTVSHAEVGASPKLVKKLIELSRRIHPDSMKK</sequence>
<dbReference type="RefSeq" id="WP_144988685.1">
    <property type="nucleotide sequence ID" value="NZ_CP037920.1"/>
</dbReference>
<evidence type="ECO:0000313" key="4">
    <source>
        <dbReference type="Proteomes" id="UP000318704"/>
    </source>
</evidence>
<reference evidence="3 4" key="1">
    <citation type="submission" date="2019-03" db="EMBL/GenBank/DDBJ databases">
        <title>Deep-cultivation of Planctomycetes and their phenomic and genomic characterization uncovers novel biology.</title>
        <authorList>
            <person name="Wiegand S."/>
            <person name="Jogler M."/>
            <person name="Boedeker C."/>
            <person name="Pinto D."/>
            <person name="Vollmers J."/>
            <person name="Rivas-Marin E."/>
            <person name="Kohn T."/>
            <person name="Peeters S.H."/>
            <person name="Heuer A."/>
            <person name="Rast P."/>
            <person name="Oberbeckmann S."/>
            <person name="Bunk B."/>
            <person name="Jeske O."/>
            <person name="Meyerdierks A."/>
            <person name="Storesund J.E."/>
            <person name="Kallscheuer N."/>
            <person name="Luecker S."/>
            <person name="Lage O.M."/>
            <person name="Pohl T."/>
            <person name="Merkel B.J."/>
            <person name="Hornburger P."/>
            <person name="Mueller R.-W."/>
            <person name="Bruemmer F."/>
            <person name="Labrenz M."/>
            <person name="Spormann A.M."/>
            <person name="Op den Camp H."/>
            <person name="Overmann J."/>
            <person name="Amann R."/>
            <person name="Jetten M.S.M."/>
            <person name="Mascher T."/>
            <person name="Medema M.H."/>
            <person name="Devos D.P."/>
            <person name="Kaster A.-K."/>
            <person name="Ovreas L."/>
            <person name="Rohde M."/>
            <person name="Galperin M.Y."/>
            <person name="Jogler C."/>
        </authorList>
    </citation>
    <scope>NUCLEOTIDE SEQUENCE [LARGE SCALE GENOMIC DNA]</scope>
    <source>
        <strain evidence="3 4">V144</strain>
    </source>
</reference>
<keyword evidence="1" id="KW-0472">Membrane</keyword>
<dbReference type="AlphaFoldDB" id="A0A517W208"/>
<gene>
    <name evidence="3" type="ORF">V144x_48160</name>
</gene>
<keyword evidence="1" id="KW-0812">Transmembrane</keyword>
<name>A0A517W208_9PLAN</name>